<protein>
    <recommendedName>
        <fullName evidence="2">Solute-binding protein family 5 domain-containing protein</fullName>
    </recommendedName>
</protein>
<dbReference type="Proteomes" id="UP001501842">
    <property type="component" value="Unassembled WGS sequence"/>
</dbReference>
<proteinExistence type="predicted"/>
<dbReference type="PANTHER" id="PTHR30290">
    <property type="entry name" value="PERIPLASMIC BINDING COMPONENT OF ABC TRANSPORTER"/>
    <property type="match status" value="1"/>
</dbReference>
<dbReference type="CDD" id="cd00995">
    <property type="entry name" value="PBP2_NikA_DppA_OppA_like"/>
    <property type="match status" value="1"/>
</dbReference>
<gene>
    <name evidence="3" type="ORF">GCM10010439_53400</name>
</gene>
<evidence type="ECO:0000313" key="4">
    <source>
        <dbReference type="Proteomes" id="UP001501842"/>
    </source>
</evidence>
<comment type="caution">
    <text evidence="3">The sequence shown here is derived from an EMBL/GenBank/DDBJ whole genome shotgun (WGS) entry which is preliminary data.</text>
</comment>
<dbReference type="SUPFAM" id="SSF53850">
    <property type="entry name" value="Periplasmic binding protein-like II"/>
    <property type="match status" value="1"/>
</dbReference>
<organism evidence="3 4">
    <name type="scientific">Actinocorallia aurantiaca</name>
    <dbReference type="NCBI Taxonomy" id="46204"/>
    <lineage>
        <taxon>Bacteria</taxon>
        <taxon>Bacillati</taxon>
        <taxon>Actinomycetota</taxon>
        <taxon>Actinomycetes</taxon>
        <taxon>Streptosporangiales</taxon>
        <taxon>Thermomonosporaceae</taxon>
        <taxon>Actinocorallia</taxon>
    </lineage>
</organism>
<dbReference type="Pfam" id="PF00496">
    <property type="entry name" value="SBP_bac_5"/>
    <property type="match status" value="1"/>
</dbReference>
<accession>A0ABP6H072</accession>
<dbReference type="RefSeq" id="WP_344454022.1">
    <property type="nucleotide sequence ID" value="NZ_BAAATZ010000025.1"/>
</dbReference>
<dbReference type="Gene3D" id="3.10.105.10">
    <property type="entry name" value="Dipeptide-binding Protein, Domain 3"/>
    <property type="match status" value="1"/>
</dbReference>
<dbReference type="PANTHER" id="PTHR30290:SF38">
    <property type="entry name" value="D,D-DIPEPTIDE-BINDING PERIPLASMIC PROTEIN DDPA-RELATED"/>
    <property type="match status" value="1"/>
</dbReference>
<dbReference type="InterPro" id="IPR030678">
    <property type="entry name" value="Peptide/Ni-bd"/>
</dbReference>
<evidence type="ECO:0000259" key="2">
    <source>
        <dbReference type="Pfam" id="PF00496"/>
    </source>
</evidence>
<sequence>MSQSSFRRHGSLRASAIGVILVLGVTACSGQDGDKGDGASNGTLRVVLNSQPATLDPVVGARSDQYVWGTVVEPLISTGEDLEPGKEGIITDWSRDGDTTWNFEVRPGVEFSNGEKADAAAVANSILLNRDGEKAILKSYLTNVKSVKAVDEDTVEVRTAKPQYNIPNLLTNIFLMPPKYYEEKGTEGFTAHPIGTGAFVWKEQQPGRSISVTPNDGYWGQKTSLKGLTFTWSADAAQRLALLRSKAADAVFDLPPSQAKEARDAGLDVQTVQSAMKIVGFLQSDKAPFDDPQLREAAALAVDRDAIVKSIFGGEAAPDAGLLNVKPGTEPSAQVTADPAKAKSLVTKKVTVPLTYPAKKYTYIDEVAQAVGGQLEAAGFTVEYNPVDYGTLVSEVVSRKISGLYLFAGVPNVAVPDYFAHGFITSNSITANCADPALDKLAEDALEKADLASAQPLYDELNKTTVVDKHCYLPLYKQTFSYATDGVSGIRYSPLNNVLFDKAEFKK</sequence>
<feature type="domain" description="Solute-binding protein family 5" evidence="2">
    <location>
        <begin position="89"/>
        <end position="427"/>
    </location>
</feature>
<evidence type="ECO:0000256" key="1">
    <source>
        <dbReference type="ARBA" id="ARBA00022729"/>
    </source>
</evidence>
<dbReference type="EMBL" id="BAAATZ010000025">
    <property type="protein sequence ID" value="GAA2733413.1"/>
    <property type="molecule type" value="Genomic_DNA"/>
</dbReference>
<dbReference type="InterPro" id="IPR039424">
    <property type="entry name" value="SBP_5"/>
</dbReference>
<evidence type="ECO:0000313" key="3">
    <source>
        <dbReference type="EMBL" id="GAA2733413.1"/>
    </source>
</evidence>
<dbReference type="InterPro" id="IPR000914">
    <property type="entry name" value="SBP_5_dom"/>
</dbReference>
<keyword evidence="1" id="KW-0732">Signal</keyword>
<reference evidence="4" key="1">
    <citation type="journal article" date="2019" name="Int. J. Syst. Evol. Microbiol.">
        <title>The Global Catalogue of Microorganisms (GCM) 10K type strain sequencing project: providing services to taxonomists for standard genome sequencing and annotation.</title>
        <authorList>
            <consortium name="The Broad Institute Genomics Platform"/>
            <consortium name="The Broad Institute Genome Sequencing Center for Infectious Disease"/>
            <person name="Wu L."/>
            <person name="Ma J."/>
        </authorList>
    </citation>
    <scope>NUCLEOTIDE SEQUENCE [LARGE SCALE GENOMIC DNA]</scope>
    <source>
        <strain evidence="4">JCM 8201</strain>
    </source>
</reference>
<name>A0ABP6H072_9ACTN</name>
<keyword evidence="4" id="KW-1185">Reference proteome</keyword>
<dbReference type="PROSITE" id="PS51257">
    <property type="entry name" value="PROKAR_LIPOPROTEIN"/>
    <property type="match status" value="1"/>
</dbReference>
<dbReference type="PIRSF" id="PIRSF002741">
    <property type="entry name" value="MppA"/>
    <property type="match status" value="1"/>
</dbReference>
<dbReference type="Gene3D" id="3.40.190.10">
    <property type="entry name" value="Periplasmic binding protein-like II"/>
    <property type="match status" value="1"/>
</dbReference>